<dbReference type="GO" id="GO:0016831">
    <property type="term" value="F:carboxy-lyase activity"/>
    <property type="evidence" value="ECO:0007669"/>
    <property type="project" value="InterPro"/>
</dbReference>
<proteinExistence type="predicted"/>
<name>A0A4P7D9M0_9BURK</name>
<keyword evidence="3" id="KW-0378">Hydrolase</keyword>
<protein>
    <submittedName>
        <fullName evidence="3">Amidohydrolase</fullName>
    </submittedName>
</protein>
<keyword evidence="3" id="KW-0614">Plasmid</keyword>
<gene>
    <name evidence="3" type="ORF">E1956_44120</name>
</gene>
<dbReference type="InterPro" id="IPR032465">
    <property type="entry name" value="ACMSD"/>
</dbReference>
<reference evidence="3 4" key="1">
    <citation type="submission" date="2019-03" db="EMBL/GenBank/DDBJ databases">
        <title>Paraburkholderia sp. 7MH5, isolated from subtropical forest soil.</title>
        <authorList>
            <person name="Gao Z.-H."/>
            <person name="Qiu L.-H."/>
        </authorList>
    </citation>
    <scope>NUCLEOTIDE SEQUENCE [LARGE SCALE GENOMIC DNA]</scope>
    <source>
        <strain evidence="3 4">7MH5</strain>
        <plasmid evidence="3 4">unnamed1</plasmid>
    </source>
</reference>
<dbReference type="PANTHER" id="PTHR21240:SF28">
    <property type="entry name" value="ISO-OROTATE DECARBOXYLASE (EUROFUNG)"/>
    <property type="match status" value="1"/>
</dbReference>
<organism evidence="3 4">
    <name type="scientific">Paraburkholderia pallida</name>
    <dbReference type="NCBI Taxonomy" id="2547399"/>
    <lineage>
        <taxon>Bacteria</taxon>
        <taxon>Pseudomonadati</taxon>
        <taxon>Pseudomonadota</taxon>
        <taxon>Betaproteobacteria</taxon>
        <taxon>Burkholderiales</taxon>
        <taxon>Burkholderiaceae</taxon>
        <taxon>Paraburkholderia</taxon>
    </lineage>
</organism>
<dbReference type="RefSeq" id="WP_134760230.1">
    <property type="nucleotide sequence ID" value="NZ_CP038152.1"/>
</dbReference>
<sequence length="331" mass="36780">MKVDIHAHFIHPVFFDAVMNLSGVSVRTIGDGIQEVRRGDTTLLPRRDAWFDPEHCITDMDRKGIDVRVLSLTAPNVHAFSPDAQVELARAINDQAFAACRAHPSRLRALACLPLADPLASLKELDRVSEDPMCVGITMGSSIGSTPLNHASLEPIWSRINALRLPVVEHPMHPENTDNLNEYELPIRVGFMFETTVALTRMIYAGIFERYTDFPYVAAHTGAAVLMLLERLDNGYRIFPDCRKDISQLPSVYAKRLYYDTCSYGKASLMLALDTVGADHVLFGTDYPFIDTGSEHVDALPISPSDRRKILGENAVRLFGLEKMIEAGAGR</sequence>
<dbReference type="AlphaFoldDB" id="A0A4P7D9M0"/>
<dbReference type="GO" id="GO:0019748">
    <property type="term" value="P:secondary metabolic process"/>
    <property type="evidence" value="ECO:0007669"/>
    <property type="project" value="TreeGrafter"/>
</dbReference>
<keyword evidence="4" id="KW-1185">Reference proteome</keyword>
<dbReference type="Pfam" id="PF04909">
    <property type="entry name" value="Amidohydro_2"/>
    <property type="match status" value="1"/>
</dbReference>
<dbReference type="GO" id="GO:0005737">
    <property type="term" value="C:cytoplasm"/>
    <property type="evidence" value="ECO:0007669"/>
    <property type="project" value="TreeGrafter"/>
</dbReference>
<dbReference type="Gene3D" id="3.20.20.140">
    <property type="entry name" value="Metal-dependent hydrolases"/>
    <property type="match status" value="1"/>
</dbReference>
<dbReference type="InterPro" id="IPR006680">
    <property type="entry name" value="Amidohydro-rel"/>
</dbReference>
<dbReference type="EMBL" id="CP038152">
    <property type="protein sequence ID" value="QBR04137.1"/>
    <property type="molecule type" value="Genomic_DNA"/>
</dbReference>
<keyword evidence="1" id="KW-0456">Lyase</keyword>
<dbReference type="PANTHER" id="PTHR21240">
    <property type="entry name" value="2-AMINO-3-CARBOXYLMUCONATE-6-SEMIALDEHYDE DECARBOXYLASE"/>
    <property type="match status" value="1"/>
</dbReference>
<dbReference type="SUPFAM" id="SSF51556">
    <property type="entry name" value="Metallo-dependent hydrolases"/>
    <property type="match status" value="1"/>
</dbReference>
<dbReference type="KEGG" id="ppai:E1956_44120"/>
<dbReference type="Proteomes" id="UP000295727">
    <property type="component" value="Plasmid unnamed1"/>
</dbReference>
<evidence type="ECO:0000256" key="1">
    <source>
        <dbReference type="ARBA" id="ARBA00023239"/>
    </source>
</evidence>
<dbReference type="GO" id="GO:0016787">
    <property type="term" value="F:hydrolase activity"/>
    <property type="evidence" value="ECO:0007669"/>
    <property type="project" value="UniProtKB-KW"/>
</dbReference>
<evidence type="ECO:0000313" key="3">
    <source>
        <dbReference type="EMBL" id="QBR04137.1"/>
    </source>
</evidence>
<accession>A0A4P7D9M0</accession>
<feature type="domain" description="Amidohydrolase-related" evidence="2">
    <location>
        <begin position="3"/>
        <end position="321"/>
    </location>
</feature>
<evidence type="ECO:0000313" key="4">
    <source>
        <dbReference type="Proteomes" id="UP000295727"/>
    </source>
</evidence>
<dbReference type="InterPro" id="IPR032466">
    <property type="entry name" value="Metal_Hydrolase"/>
</dbReference>
<evidence type="ECO:0000259" key="2">
    <source>
        <dbReference type="Pfam" id="PF04909"/>
    </source>
</evidence>
<dbReference type="OrthoDB" id="149172at2"/>
<geneLocation type="plasmid" evidence="3 4">
    <name>unnamed1</name>
</geneLocation>